<sequence>MATRTRTEYANGQFCWVDLMTNDVTAAQEFYGELLGWESAKKETPGGPPYRVFTIDDLQVAGMGAMNDEMKSTGMPPIWNSYINVDDIAASTRRAQACGGTVLMEPFQIMDTGHMAIISDPSGAVVSLWQGLDHFGAEMINDPGCWSWNELLTDNVGASLEFYGSLFGWAVEKEESDATPYWTFQLNNRPLGGMLQKTPEMGDIPSCWGVYFSVEDIQATTNRVVQLGGTICQPPFEVSVGHISIVGDPQGAVFDLIQMTVPADD</sequence>
<evidence type="ECO:0000313" key="2">
    <source>
        <dbReference type="EMBL" id="QDU47025.1"/>
    </source>
</evidence>
<accession>A0A517ZX64</accession>
<dbReference type="PROSITE" id="PS51819">
    <property type="entry name" value="VOC"/>
    <property type="match status" value="2"/>
</dbReference>
<dbReference type="InterPro" id="IPR029068">
    <property type="entry name" value="Glyas_Bleomycin-R_OHBP_Dase"/>
</dbReference>
<evidence type="ECO:0000313" key="3">
    <source>
        <dbReference type="Proteomes" id="UP000319383"/>
    </source>
</evidence>
<feature type="domain" description="VOC" evidence="1">
    <location>
        <begin position="13"/>
        <end position="131"/>
    </location>
</feature>
<protein>
    <submittedName>
        <fullName evidence="2">27 kDa antigen Cfp30B</fullName>
    </submittedName>
</protein>
<dbReference type="Pfam" id="PF00903">
    <property type="entry name" value="Glyoxalase"/>
    <property type="match status" value="1"/>
</dbReference>
<dbReference type="KEGG" id="sdyn:Mal52_55530"/>
<dbReference type="Proteomes" id="UP000319383">
    <property type="component" value="Chromosome"/>
</dbReference>
<evidence type="ECO:0000259" key="1">
    <source>
        <dbReference type="PROSITE" id="PS51819"/>
    </source>
</evidence>
<organism evidence="2 3">
    <name type="scientific">Symmachiella dynata</name>
    <dbReference type="NCBI Taxonomy" id="2527995"/>
    <lineage>
        <taxon>Bacteria</taxon>
        <taxon>Pseudomonadati</taxon>
        <taxon>Planctomycetota</taxon>
        <taxon>Planctomycetia</taxon>
        <taxon>Planctomycetales</taxon>
        <taxon>Planctomycetaceae</taxon>
        <taxon>Symmachiella</taxon>
    </lineage>
</organism>
<dbReference type="InterPro" id="IPR052164">
    <property type="entry name" value="Anthracycline_SecMetBiosynth"/>
</dbReference>
<dbReference type="Pfam" id="PF18029">
    <property type="entry name" value="Glyoxalase_6"/>
    <property type="match status" value="1"/>
</dbReference>
<dbReference type="PANTHER" id="PTHR33993:SF14">
    <property type="entry name" value="GB|AAF24581.1"/>
    <property type="match status" value="1"/>
</dbReference>
<proteinExistence type="predicted"/>
<reference evidence="2 3" key="1">
    <citation type="submission" date="2019-02" db="EMBL/GenBank/DDBJ databases">
        <title>Deep-cultivation of Planctomycetes and their phenomic and genomic characterization uncovers novel biology.</title>
        <authorList>
            <person name="Wiegand S."/>
            <person name="Jogler M."/>
            <person name="Boedeker C."/>
            <person name="Pinto D."/>
            <person name="Vollmers J."/>
            <person name="Rivas-Marin E."/>
            <person name="Kohn T."/>
            <person name="Peeters S.H."/>
            <person name="Heuer A."/>
            <person name="Rast P."/>
            <person name="Oberbeckmann S."/>
            <person name="Bunk B."/>
            <person name="Jeske O."/>
            <person name="Meyerdierks A."/>
            <person name="Storesund J.E."/>
            <person name="Kallscheuer N."/>
            <person name="Luecker S."/>
            <person name="Lage O.M."/>
            <person name="Pohl T."/>
            <person name="Merkel B.J."/>
            <person name="Hornburger P."/>
            <person name="Mueller R.-W."/>
            <person name="Bruemmer F."/>
            <person name="Labrenz M."/>
            <person name="Spormann A.M."/>
            <person name="Op den Camp H."/>
            <person name="Overmann J."/>
            <person name="Amann R."/>
            <person name="Jetten M.S.M."/>
            <person name="Mascher T."/>
            <person name="Medema M.H."/>
            <person name="Devos D.P."/>
            <person name="Kaster A.-K."/>
            <person name="Ovreas L."/>
            <person name="Rohde M."/>
            <person name="Galperin M.Y."/>
            <person name="Jogler C."/>
        </authorList>
    </citation>
    <scope>NUCLEOTIDE SEQUENCE [LARGE SCALE GENOMIC DNA]</scope>
    <source>
        <strain evidence="2 3">Mal52</strain>
    </source>
</reference>
<dbReference type="InterPro" id="IPR041581">
    <property type="entry name" value="Glyoxalase_6"/>
</dbReference>
<dbReference type="InterPro" id="IPR004360">
    <property type="entry name" value="Glyas_Fos-R_dOase_dom"/>
</dbReference>
<dbReference type="EMBL" id="CP036276">
    <property type="protein sequence ID" value="QDU47025.1"/>
    <property type="molecule type" value="Genomic_DNA"/>
</dbReference>
<keyword evidence="3" id="KW-1185">Reference proteome</keyword>
<dbReference type="Gene3D" id="3.10.180.10">
    <property type="entry name" value="2,3-Dihydroxybiphenyl 1,2-Dioxygenase, domain 1"/>
    <property type="match status" value="2"/>
</dbReference>
<name>A0A517ZX64_9PLAN</name>
<feature type="domain" description="VOC" evidence="1">
    <location>
        <begin position="145"/>
        <end position="259"/>
    </location>
</feature>
<gene>
    <name evidence="2" type="ORF">Mal52_55530</name>
</gene>
<dbReference type="RefSeq" id="WP_145379637.1">
    <property type="nucleotide sequence ID" value="NZ_CP036276.1"/>
</dbReference>
<dbReference type="CDD" id="cd07247">
    <property type="entry name" value="SgaA_N_like"/>
    <property type="match status" value="2"/>
</dbReference>
<dbReference type="SUPFAM" id="SSF54593">
    <property type="entry name" value="Glyoxalase/Bleomycin resistance protein/Dihydroxybiphenyl dioxygenase"/>
    <property type="match status" value="2"/>
</dbReference>
<dbReference type="AlphaFoldDB" id="A0A517ZX64"/>
<dbReference type="InterPro" id="IPR037523">
    <property type="entry name" value="VOC_core"/>
</dbReference>
<dbReference type="PANTHER" id="PTHR33993">
    <property type="entry name" value="GLYOXALASE-RELATED"/>
    <property type="match status" value="1"/>
</dbReference>